<dbReference type="CDD" id="cd06267">
    <property type="entry name" value="PBP1_LacI_sugar_binding-like"/>
    <property type="match status" value="1"/>
</dbReference>
<keyword evidence="1" id="KW-0805">Transcription regulation</keyword>
<dbReference type="EMBL" id="PKHA01000011">
    <property type="protein sequence ID" value="PKY98119.1"/>
    <property type="molecule type" value="Genomic_DNA"/>
</dbReference>
<evidence type="ECO:0000256" key="1">
    <source>
        <dbReference type="ARBA" id="ARBA00023015"/>
    </source>
</evidence>
<dbReference type="Gene3D" id="3.40.50.2300">
    <property type="match status" value="2"/>
</dbReference>
<evidence type="ECO:0000259" key="4">
    <source>
        <dbReference type="Pfam" id="PF13377"/>
    </source>
</evidence>
<feature type="domain" description="Transcriptional regulator LacI/GalR-like sensor" evidence="4">
    <location>
        <begin position="122"/>
        <end position="275"/>
    </location>
</feature>
<name>A0A2I1KR63_9ACTO</name>
<dbReference type="InterPro" id="IPR046335">
    <property type="entry name" value="LacI/GalR-like_sensor"/>
</dbReference>
<dbReference type="GeneID" id="81709127"/>
<reference evidence="5 6" key="1">
    <citation type="submission" date="2017-12" db="EMBL/GenBank/DDBJ databases">
        <title>Phylogenetic diversity of female urinary microbiome.</title>
        <authorList>
            <person name="Thomas-White K."/>
            <person name="Wolfe A.J."/>
        </authorList>
    </citation>
    <scope>NUCLEOTIDE SEQUENCE [LARGE SCALE GENOMIC DNA]</scope>
    <source>
        <strain evidence="5 6">UMB0319</strain>
    </source>
</reference>
<sequence length="299" mass="32611">MATVTHRWGMVLDRPRSLYTAESYYAEVTDGIEEVLRGSAVILFLHQVSSMEEEVATYERWARERFVDGVIIVDLLDDDPRPALLERLGLRTLYAGADTPPSGASALTSENVEWTRSVLTPLVQAGHRRIARVSGPARLAHTRVRSDAARSFAIEHDVELTTLEGDYSAASGREATLALLQRDPRPTAIIYDNDAMVLAGIATAREMGVSVPEQLSVAVWDDSLSCRLAHPPVAALTDNSHELGRLIAQALLRMDDGEAPVRLPHPQRQWLARASVAPVGAAVRTALSASPSRGADRPR</sequence>
<protein>
    <submittedName>
        <fullName evidence="5">LacI family transcriptional regulator</fullName>
    </submittedName>
</protein>
<dbReference type="PANTHER" id="PTHR30146">
    <property type="entry name" value="LACI-RELATED TRANSCRIPTIONAL REPRESSOR"/>
    <property type="match status" value="1"/>
</dbReference>
<dbReference type="Pfam" id="PF13377">
    <property type="entry name" value="Peripla_BP_3"/>
    <property type="match status" value="1"/>
</dbReference>
<keyword evidence="3" id="KW-0804">Transcription</keyword>
<organism evidence="5 6">
    <name type="scientific">Actinomyces urogenitalis</name>
    <dbReference type="NCBI Taxonomy" id="103621"/>
    <lineage>
        <taxon>Bacteria</taxon>
        <taxon>Bacillati</taxon>
        <taxon>Actinomycetota</taxon>
        <taxon>Actinomycetes</taxon>
        <taxon>Actinomycetales</taxon>
        <taxon>Actinomycetaceae</taxon>
        <taxon>Actinomyces</taxon>
    </lineage>
</organism>
<dbReference type="AlphaFoldDB" id="A0A2I1KR63"/>
<dbReference type="InterPro" id="IPR028082">
    <property type="entry name" value="Peripla_BP_I"/>
</dbReference>
<dbReference type="PANTHER" id="PTHR30146:SF155">
    <property type="entry name" value="ALANINE RACEMASE"/>
    <property type="match status" value="1"/>
</dbReference>
<dbReference type="GO" id="GO:0000976">
    <property type="term" value="F:transcription cis-regulatory region binding"/>
    <property type="evidence" value="ECO:0007669"/>
    <property type="project" value="TreeGrafter"/>
</dbReference>
<evidence type="ECO:0000256" key="2">
    <source>
        <dbReference type="ARBA" id="ARBA00023125"/>
    </source>
</evidence>
<dbReference type="Proteomes" id="UP000234778">
    <property type="component" value="Unassembled WGS sequence"/>
</dbReference>
<accession>A0A2I1KR63</accession>
<proteinExistence type="predicted"/>
<dbReference type="RefSeq" id="WP_006548112.1">
    <property type="nucleotide sequence ID" value="NZ_CP136961.1"/>
</dbReference>
<evidence type="ECO:0000256" key="3">
    <source>
        <dbReference type="ARBA" id="ARBA00023163"/>
    </source>
</evidence>
<evidence type="ECO:0000313" key="5">
    <source>
        <dbReference type="EMBL" id="PKY98119.1"/>
    </source>
</evidence>
<comment type="caution">
    <text evidence="5">The sequence shown here is derived from an EMBL/GenBank/DDBJ whole genome shotgun (WGS) entry which is preliminary data.</text>
</comment>
<dbReference type="SUPFAM" id="SSF53822">
    <property type="entry name" value="Periplasmic binding protein-like I"/>
    <property type="match status" value="1"/>
</dbReference>
<evidence type="ECO:0000313" key="6">
    <source>
        <dbReference type="Proteomes" id="UP000234778"/>
    </source>
</evidence>
<gene>
    <name evidence="5" type="ORF">CYJ26_09295</name>
</gene>
<keyword evidence="2" id="KW-0238">DNA-binding</keyword>
<dbReference type="GO" id="GO:0003700">
    <property type="term" value="F:DNA-binding transcription factor activity"/>
    <property type="evidence" value="ECO:0007669"/>
    <property type="project" value="TreeGrafter"/>
</dbReference>